<keyword evidence="1" id="KW-0472">Membrane</keyword>
<feature type="transmembrane region" description="Helical" evidence="1">
    <location>
        <begin position="110"/>
        <end position="133"/>
    </location>
</feature>
<feature type="transmembrane region" description="Helical" evidence="1">
    <location>
        <begin position="176"/>
        <end position="193"/>
    </location>
</feature>
<feature type="transmembrane region" description="Helical" evidence="1">
    <location>
        <begin position="80"/>
        <end position="98"/>
    </location>
</feature>
<reference evidence="2 3" key="1">
    <citation type="journal article" date="2019" name="Int. J. Syst. Evol. Microbiol.">
        <title>The Global Catalogue of Microorganisms (GCM) 10K type strain sequencing project: providing services to taxonomists for standard genome sequencing and annotation.</title>
        <authorList>
            <consortium name="The Broad Institute Genomics Platform"/>
            <consortium name="The Broad Institute Genome Sequencing Center for Infectious Disease"/>
            <person name="Wu L."/>
            <person name="Ma J."/>
        </authorList>
    </citation>
    <scope>NUCLEOTIDE SEQUENCE [LARGE SCALE GENOMIC DNA]</scope>
    <source>
        <strain evidence="2 3">JCM 14304</strain>
    </source>
</reference>
<accession>A0ABN2DJJ2</accession>
<feature type="transmembrane region" description="Helical" evidence="1">
    <location>
        <begin position="23"/>
        <end position="49"/>
    </location>
</feature>
<sequence>MTRVNSGIAVACDWVARLAWLNLLWLGTTLAGGVVLGAFPATAAMYAVLRRWQTDPDSREQRTARLFWTEVRADLLRANLLGYAVVLVGLLLVADGLIARGQGGPVGQVLFALAVAAGAMVVVTVVHLPYFYVRDRAPARDTVRTAWWYALSHPLSTFAIVAVAVVLSFVMGRYPALAVFFGVSVVGGVTVFLDERGFRSA</sequence>
<dbReference type="InterPro" id="IPR006938">
    <property type="entry name" value="DUF624"/>
</dbReference>
<proteinExistence type="predicted"/>
<dbReference type="Proteomes" id="UP001500190">
    <property type="component" value="Unassembled WGS sequence"/>
</dbReference>
<dbReference type="RefSeq" id="WP_344190067.1">
    <property type="nucleotide sequence ID" value="NZ_BAAAND010000004.1"/>
</dbReference>
<evidence type="ECO:0000313" key="2">
    <source>
        <dbReference type="EMBL" id="GAA1578848.1"/>
    </source>
</evidence>
<gene>
    <name evidence="2" type="ORF">GCM10009742_23640</name>
</gene>
<evidence type="ECO:0000256" key="1">
    <source>
        <dbReference type="SAM" id="Phobius"/>
    </source>
</evidence>
<dbReference type="Pfam" id="PF04854">
    <property type="entry name" value="DUF624"/>
    <property type="match status" value="1"/>
</dbReference>
<keyword evidence="1" id="KW-0812">Transmembrane</keyword>
<organism evidence="2 3">
    <name type="scientific">Kribbella karoonensis</name>
    <dbReference type="NCBI Taxonomy" id="324851"/>
    <lineage>
        <taxon>Bacteria</taxon>
        <taxon>Bacillati</taxon>
        <taxon>Actinomycetota</taxon>
        <taxon>Actinomycetes</taxon>
        <taxon>Propionibacteriales</taxon>
        <taxon>Kribbellaceae</taxon>
        <taxon>Kribbella</taxon>
    </lineage>
</organism>
<name>A0ABN2DJJ2_9ACTN</name>
<evidence type="ECO:0008006" key="4">
    <source>
        <dbReference type="Google" id="ProtNLM"/>
    </source>
</evidence>
<evidence type="ECO:0000313" key="3">
    <source>
        <dbReference type="Proteomes" id="UP001500190"/>
    </source>
</evidence>
<comment type="caution">
    <text evidence="2">The sequence shown here is derived from an EMBL/GenBank/DDBJ whole genome shotgun (WGS) entry which is preliminary data.</text>
</comment>
<keyword evidence="1" id="KW-1133">Transmembrane helix</keyword>
<keyword evidence="3" id="KW-1185">Reference proteome</keyword>
<protein>
    <recommendedName>
        <fullName evidence="4">Membrane protein YesL</fullName>
    </recommendedName>
</protein>
<feature type="transmembrane region" description="Helical" evidence="1">
    <location>
        <begin position="145"/>
        <end position="170"/>
    </location>
</feature>
<dbReference type="EMBL" id="BAAAND010000004">
    <property type="protein sequence ID" value="GAA1578848.1"/>
    <property type="molecule type" value="Genomic_DNA"/>
</dbReference>